<keyword evidence="1" id="KW-0472">Membrane</keyword>
<name>A0A0G4B417_9BACT</name>
<sequence>MRSFLITLKRIVKVVLYFPIVWLICPEWVGSFVTVFTVAMFLEHHSAVWAIASIILIGTTIFHLASLKLGKEGDWLAKGYASFLDRLIPDDIICIP</sequence>
<evidence type="ECO:0000313" key="3">
    <source>
        <dbReference type="Proteomes" id="UP000035648"/>
    </source>
</evidence>
<keyword evidence="1" id="KW-1133">Transmembrane helix</keyword>
<reference evidence="2 3" key="1">
    <citation type="journal article" date="2015" name="Nature">
        <title>rRNA introns, odd ribosomes, and small enigmatic genomes across a large radiation of phyla.</title>
        <authorList>
            <person name="Brown C.T."/>
            <person name="Hug L.A."/>
            <person name="Thomas B.C."/>
            <person name="Sharon I."/>
            <person name="Castelle C.J."/>
            <person name="Singh A."/>
            <person name="Wilkins M.J."/>
            <person name="Williams K.H."/>
            <person name="Banfield J.F."/>
        </authorList>
    </citation>
    <scope>NUCLEOTIDE SEQUENCE [LARGE SCALE GENOMIC DNA]</scope>
</reference>
<organism evidence="2 3">
    <name type="scientific">Berkelbacteria bacterium GW2011_GWE1_39_12</name>
    <dbReference type="NCBI Taxonomy" id="1618337"/>
    <lineage>
        <taxon>Bacteria</taxon>
        <taxon>Candidatus Berkelbacteria</taxon>
    </lineage>
</organism>
<protein>
    <submittedName>
        <fullName evidence="2">Uncharacterized protein</fullName>
    </submittedName>
</protein>
<dbReference type="EMBL" id="CP011213">
    <property type="protein sequence ID" value="AKM82305.1"/>
    <property type="molecule type" value="Genomic_DNA"/>
</dbReference>
<accession>A0A0G4B417</accession>
<feature type="transmembrane region" description="Helical" evidence="1">
    <location>
        <begin position="20"/>
        <end position="41"/>
    </location>
</feature>
<keyword evidence="1" id="KW-0812">Transmembrane</keyword>
<dbReference type="KEGG" id="bbgw:UT28_C0001G0500"/>
<dbReference type="Proteomes" id="UP000035648">
    <property type="component" value="Chromosome"/>
</dbReference>
<evidence type="ECO:0000313" key="2">
    <source>
        <dbReference type="EMBL" id="AKM82305.1"/>
    </source>
</evidence>
<evidence type="ECO:0000256" key="1">
    <source>
        <dbReference type="SAM" id="Phobius"/>
    </source>
</evidence>
<dbReference type="STRING" id="1618337.UT28_C0001G0500"/>
<proteinExistence type="predicted"/>
<gene>
    <name evidence="2" type="ORF">UT28_C0001G0500</name>
</gene>
<feature type="transmembrane region" description="Helical" evidence="1">
    <location>
        <begin position="47"/>
        <end position="65"/>
    </location>
</feature>
<dbReference type="AlphaFoldDB" id="A0A0G4B417"/>